<feature type="transmembrane region" description="Helical" evidence="5">
    <location>
        <begin position="415"/>
        <end position="434"/>
    </location>
</feature>
<protein>
    <submittedName>
        <fullName evidence="6">Amino acid permease</fullName>
    </submittedName>
</protein>
<dbReference type="RefSeq" id="WP_066790858.1">
    <property type="nucleotide sequence ID" value="NZ_LWQS01000093.1"/>
</dbReference>
<gene>
    <name evidence="6" type="ORF">A6A03_04355</name>
</gene>
<dbReference type="Proteomes" id="UP000078287">
    <property type="component" value="Unassembled WGS sequence"/>
</dbReference>
<feature type="transmembrane region" description="Helical" evidence="5">
    <location>
        <begin position="27"/>
        <end position="45"/>
    </location>
</feature>
<evidence type="ECO:0000313" key="6">
    <source>
        <dbReference type="EMBL" id="OAN40549.1"/>
    </source>
</evidence>
<dbReference type="PANTHER" id="PTHR47704:SF1">
    <property type="entry name" value="POTASSIUM TRANSPORTER KIMA"/>
    <property type="match status" value="1"/>
</dbReference>
<comment type="subcellular location">
    <subcellularLocation>
        <location evidence="1">Membrane</location>
        <topology evidence="1">Multi-pass membrane protein</topology>
    </subcellularLocation>
</comment>
<evidence type="ECO:0000256" key="5">
    <source>
        <dbReference type="SAM" id="Phobius"/>
    </source>
</evidence>
<evidence type="ECO:0000256" key="3">
    <source>
        <dbReference type="ARBA" id="ARBA00022989"/>
    </source>
</evidence>
<feature type="transmembrane region" description="Helical" evidence="5">
    <location>
        <begin position="378"/>
        <end position="394"/>
    </location>
</feature>
<dbReference type="GO" id="GO:0022857">
    <property type="term" value="F:transmembrane transporter activity"/>
    <property type="evidence" value="ECO:0007669"/>
    <property type="project" value="InterPro"/>
</dbReference>
<evidence type="ECO:0000256" key="2">
    <source>
        <dbReference type="ARBA" id="ARBA00022692"/>
    </source>
</evidence>
<reference evidence="6 7" key="1">
    <citation type="submission" date="2016-04" db="EMBL/GenBank/DDBJ databases">
        <title>Chloroflexus islandicus sp. nov., a thermophilic filamentous anoxygenic phototrophic bacterium from geyser Strokkur (Iceland).</title>
        <authorList>
            <person name="Gaisin V.A."/>
            <person name="Kalashnikov A.M."/>
            <person name="Sukhacheva M.V."/>
            <person name="Grouzdev D.S."/>
            <person name="Ivanov T.M."/>
            <person name="Kuznetsov B."/>
            <person name="Gorlenko V.M."/>
        </authorList>
    </citation>
    <scope>NUCLEOTIDE SEQUENCE [LARGE SCALE GENOMIC DNA]</scope>
    <source>
        <strain evidence="7">isl-2</strain>
    </source>
</reference>
<feature type="transmembrane region" description="Helical" evidence="5">
    <location>
        <begin position="218"/>
        <end position="237"/>
    </location>
</feature>
<dbReference type="GO" id="GO:0016020">
    <property type="term" value="C:membrane"/>
    <property type="evidence" value="ECO:0007669"/>
    <property type="project" value="UniProtKB-SubCell"/>
</dbReference>
<dbReference type="STRING" id="1707952.A6A03_04355"/>
<dbReference type="Gene3D" id="1.20.1740.10">
    <property type="entry name" value="Amino acid/polyamine transporter I"/>
    <property type="match status" value="1"/>
</dbReference>
<feature type="transmembrane region" description="Helical" evidence="5">
    <location>
        <begin position="177"/>
        <end position="198"/>
    </location>
</feature>
<feature type="transmembrane region" description="Helical" evidence="5">
    <location>
        <begin position="51"/>
        <end position="77"/>
    </location>
</feature>
<dbReference type="InterPro" id="IPR053153">
    <property type="entry name" value="APC_K+_Transporter"/>
</dbReference>
<comment type="caution">
    <text evidence="6">The sequence shown here is derived from an EMBL/GenBank/DDBJ whole genome shotgun (WGS) entry which is preliminary data.</text>
</comment>
<dbReference type="EMBL" id="LWQS01000093">
    <property type="protein sequence ID" value="OAN40549.1"/>
    <property type="molecule type" value="Genomic_DNA"/>
</dbReference>
<keyword evidence="4 5" id="KW-0472">Membrane</keyword>
<evidence type="ECO:0000256" key="1">
    <source>
        <dbReference type="ARBA" id="ARBA00004141"/>
    </source>
</evidence>
<evidence type="ECO:0000256" key="4">
    <source>
        <dbReference type="ARBA" id="ARBA00023136"/>
    </source>
</evidence>
<proteinExistence type="predicted"/>
<accession>A0A178M179</accession>
<dbReference type="PANTHER" id="PTHR47704">
    <property type="entry name" value="POTASSIUM TRANSPORTER KIMA"/>
    <property type="match status" value="1"/>
</dbReference>
<sequence>MFTELKRFLVGKPIATEQQSRQRLNKVTALAVFSSDALSSVAYATEAILAVLLLAGAAAVNLALPIAGVIVGLLLVVGFSYRQTIHAYPNGGGAYIVARDNLGEWPSLVAAAALLIDYVLTVAVSVSAGVAAIVSLAGVWGWPALSHYAVPLALASVLAIALANLRGVRESGTLFAVPTYVFVGSILLMIAVGAGQAAAGDLRTVTHTVPPLAGSEALSLWLVLRAFAAGCTALTGVEAISNGVPAFKPPESRNAATTLLWMVALLATMFLGISWLADRVGALPNDTTHETVLSQVARTVFGVGPVYTLIQVATALILVLAANTAFADFPRLASLLGRDGYLPRQLTHRGDRLVFSNGILLLAGFAALLIILFQANEIALLPLYAVGVFLSFTLSQSGMVRHHLRLREAGWRRGLIINSLGALLTAIVLLVLSITKFVYGAWVVLVLLPVLVVMFRAIHRHYQAVAAQLALGDQVAEPPPQPHTAILLVGDLHRGVLPALAVARSFAPDRVTAVTVAIEPEQAVQVQQRWRQFIPDVPLVVLESPYRSLVGPLLRYIDMVDAQTDNDLLVVVIPEFVPARWWEYLLHNQTAFLLRAALLLRKRKIVVSVPYLLP</sequence>
<dbReference type="AlphaFoldDB" id="A0A178M179"/>
<organism evidence="6 7">
    <name type="scientific">Chloroflexus islandicus</name>
    <dbReference type="NCBI Taxonomy" id="1707952"/>
    <lineage>
        <taxon>Bacteria</taxon>
        <taxon>Bacillati</taxon>
        <taxon>Chloroflexota</taxon>
        <taxon>Chloroflexia</taxon>
        <taxon>Chloroflexales</taxon>
        <taxon>Chloroflexineae</taxon>
        <taxon>Chloroflexaceae</taxon>
        <taxon>Chloroflexus</taxon>
    </lineage>
</organism>
<feature type="transmembrane region" description="Helical" evidence="5">
    <location>
        <begin position="258"/>
        <end position="277"/>
    </location>
</feature>
<name>A0A178M179_9CHLR</name>
<feature type="transmembrane region" description="Helical" evidence="5">
    <location>
        <begin position="148"/>
        <end position="165"/>
    </location>
</feature>
<dbReference type="Pfam" id="PF13520">
    <property type="entry name" value="AA_permease_2"/>
    <property type="match status" value="1"/>
</dbReference>
<keyword evidence="2 5" id="KW-0812">Transmembrane</keyword>
<feature type="transmembrane region" description="Helical" evidence="5">
    <location>
        <begin position="353"/>
        <end position="372"/>
    </location>
</feature>
<evidence type="ECO:0000313" key="7">
    <source>
        <dbReference type="Proteomes" id="UP000078287"/>
    </source>
</evidence>
<feature type="transmembrane region" description="Helical" evidence="5">
    <location>
        <begin position="440"/>
        <end position="458"/>
    </location>
</feature>
<keyword evidence="7" id="KW-1185">Reference proteome</keyword>
<dbReference type="OrthoDB" id="9759676at2"/>
<keyword evidence="3 5" id="KW-1133">Transmembrane helix</keyword>
<dbReference type="InterPro" id="IPR002293">
    <property type="entry name" value="AA/rel_permease1"/>
</dbReference>
<feature type="transmembrane region" description="Helical" evidence="5">
    <location>
        <begin position="109"/>
        <end position="142"/>
    </location>
</feature>
<feature type="transmembrane region" description="Helical" evidence="5">
    <location>
        <begin position="306"/>
        <end position="326"/>
    </location>
</feature>